<dbReference type="InterPro" id="IPR000673">
    <property type="entry name" value="Sig_transdc_resp-reg_Me-estase"/>
</dbReference>
<dbReference type="GO" id="GO:0000156">
    <property type="term" value="F:phosphorelay response regulator activity"/>
    <property type="evidence" value="ECO:0007669"/>
    <property type="project" value="InterPro"/>
</dbReference>
<dbReference type="Proteomes" id="UP000218238">
    <property type="component" value="Unassembled WGS sequence"/>
</dbReference>
<reference evidence="6 7" key="1">
    <citation type="submission" date="2017-08" db="EMBL/GenBank/DDBJ databases">
        <title>Draft genome sequence of filamentous cyanobacterium Calothrix elsteri CCALA 953.</title>
        <authorList>
            <person name="Gagunashvili A.N."/>
            <person name="Elster J."/>
            <person name="Andresson O.S."/>
        </authorList>
    </citation>
    <scope>NUCLEOTIDE SEQUENCE [LARGE SCALE GENOMIC DNA]</scope>
    <source>
        <strain evidence="6 7">CCALA 953</strain>
    </source>
</reference>
<evidence type="ECO:0000313" key="6">
    <source>
        <dbReference type="EMBL" id="PAX52744.1"/>
    </source>
</evidence>
<dbReference type="GO" id="GO:0008984">
    <property type="term" value="F:protein-glutamate methylesterase activity"/>
    <property type="evidence" value="ECO:0007669"/>
    <property type="project" value="UniProtKB-EC"/>
</dbReference>
<feature type="active site" evidence="4">
    <location>
        <position position="37"/>
    </location>
</feature>
<dbReference type="AlphaFoldDB" id="A0A2A2TG74"/>
<dbReference type="PANTHER" id="PTHR42872">
    <property type="entry name" value="PROTEIN-GLUTAMATE METHYLESTERASE/PROTEIN-GLUTAMINE GLUTAMINASE"/>
    <property type="match status" value="1"/>
</dbReference>
<keyword evidence="1 4" id="KW-0378">Hydrolase</keyword>
<protein>
    <recommendedName>
        <fullName evidence="2">protein-glutamate methylesterase</fullName>
        <ecNumber evidence="2">3.1.1.61</ecNumber>
    </recommendedName>
</protein>
<sequence>MYKLLINAVEKLPSEVEEIHPNHLADTHFGIVAIAASAGGLKAVSEVISTLPANFPVPIAIVQHLDPKHRSMMADILSRRTKLQVKQAQDKELMNPGTIYIAPPNYHLLVTSQGHVKLTQSEEIHFVRPSADVLFESVADSYKSGAIAVILTGTGVDGAMGVRKIKEKGGTVIVEDSNTCEFDGMPNAAIRTGVVDQILPLSEIATALITLVMGDNAGE</sequence>
<comment type="catalytic activity">
    <reaction evidence="3">
        <text>[protein]-L-glutamate 5-O-methyl ester + H2O = L-glutamyl-[protein] + methanol + H(+)</text>
        <dbReference type="Rhea" id="RHEA:23236"/>
        <dbReference type="Rhea" id="RHEA-COMP:10208"/>
        <dbReference type="Rhea" id="RHEA-COMP:10311"/>
        <dbReference type="ChEBI" id="CHEBI:15377"/>
        <dbReference type="ChEBI" id="CHEBI:15378"/>
        <dbReference type="ChEBI" id="CHEBI:17790"/>
        <dbReference type="ChEBI" id="CHEBI:29973"/>
        <dbReference type="ChEBI" id="CHEBI:82795"/>
        <dbReference type="EC" id="3.1.1.61"/>
    </reaction>
</comment>
<accession>A0A2A2TG74</accession>
<evidence type="ECO:0000259" key="5">
    <source>
        <dbReference type="PROSITE" id="PS50122"/>
    </source>
</evidence>
<dbReference type="Gene3D" id="3.40.50.180">
    <property type="entry name" value="Methylesterase CheB, C-terminal domain"/>
    <property type="match status" value="1"/>
</dbReference>
<dbReference type="GO" id="GO:0006935">
    <property type="term" value="P:chemotaxis"/>
    <property type="evidence" value="ECO:0007669"/>
    <property type="project" value="UniProtKB-UniRule"/>
</dbReference>
<dbReference type="EC" id="3.1.1.61" evidence="2"/>
<organism evidence="6 7">
    <name type="scientific">Brunnivagina elsteri CCALA 953</name>
    <dbReference type="NCBI Taxonomy" id="987040"/>
    <lineage>
        <taxon>Bacteria</taxon>
        <taxon>Bacillati</taxon>
        <taxon>Cyanobacteriota</taxon>
        <taxon>Cyanophyceae</taxon>
        <taxon>Nostocales</taxon>
        <taxon>Calotrichaceae</taxon>
        <taxon>Brunnivagina</taxon>
    </lineage>
</organism>
<name>A0A2A2TG74_9CYAN</name>
<dbReference type="OrthoDB" id="9793421at2"/>
<evidence type="ECO:0000313" key="7">
    <source>
        <dbReference type="Proteomes" id="UP000218238"/>
    </source>
</evidence>
<evidence type="ECO:0000256" key="2">
    <source>
        <dbReference type="ARBA" id="ARBA00039140"/>
    </source>
</evidence>
<dbReference type="SUPFAM" id="SSF52738">
    <property type="entry name" value="Methylesterase CheB, C-terminal domain"/>
    <property type="match status" value="1"/>
</dbReference>
<dbReference type="InterPro" id="IPR035909">
    <property type="entry name" value="CheB_C"/>
</dbReference>
<dbReference type="Pfam" id="PF01339">
    <property type="entry name" value="CheB_methylest"/>
    <property type="match status" value="1"/>
</dbReference>
<dbReference type="PANTHER" id="PTHR42872:SF3">
    <property type="entry name" value="PROTEIN-GLUTAMATE METHYLESTERASE_PROTEIN-GLUTAMINE GLUTAMINASE 1"/>
    <property type="match status" value="1"/>
</dbReference>
<gene>
    <name evidence="6" type="ORF">CK510_17660</name>
</gene>
<keyword evidence="4" id="KW-0145">Chemotaxis</keyword>
<feature type="active site" evidence="4">
    <location>
        <position position="64"/>
    </location>
</feature>
<dbReference type="PROSITE" id="PS50122">
    <property type="entry name" value="CHEB"/>
    <property type="match status" value="1"/>
</dbReference>
<dbReference type="EMBL" id="NTFS01000205">
    <property type="protein sequence ID" value="PAX52744.1"/>
    <property type="molecule type" value="Genomic_DNA"/>
</dbReference>
<dbReference type="CDD" id="cd16433">
    <property type="entry name" value="CheB"/>
    <property type="match status" value="1"/>
</dbReference>
<evidence type="ECO:0000256" key="3">
    <source>
        <dbReference type="ARBA" id="ARBA00048267"/>
    </source>
</evidence>
<keyword evidence="7" id="KW-1185">Reference proteome</keyword>
<feature type="active site" evidence="4">
    <location>
        <position position="157"/>
    </location>
</feature>
<dbReference type="GO" id="GO:0005737">
    <property type="term" value="C:cytoplasm"/>
    <property type="evidence" value="ECO:0007669"/>
    <property type="project" value="InterPro"/>
</dbReference>
<evidence type="ECO:0000256" key="4">
    <source>
        <dbReference type="PROSITE-ProRule" id="PRU00050"/>
    </source>
</evidence>
<evidence type="ECO:0000256" key="1">
    <source>
        <dbReference type="ARBA" id="ARBA00022801"/>
    </source>
</evidence>
<feature type="domain" description="CheB-type methylesterase" evidence="5">
    <location>
        <begin position="25"/>
        <end position="215"/>
    </location>
</feature>
<proteinExistence type="predicted"/>
<comment type="caution">
    <text evidence="6">The sequence shown here is derived from an EMBL/GenBank/DDBJ whole genome shotgun (WGS) entry which is preliminary data.</text>
</comment>